<protein>
    <submittedName>
        <fullName evidence="2">Uncharacterized protein</fullName>
    </submittedName>
</protein>
<dbReference type="AlphaFoldDB" id="A0AA35NZV3"/>
<gene>
    <name evidence="2" type="ORF">PODLI_1B028050</name>
</gene>
<feature type="non-terminal residue" evidence="2">
    <location>
        <position position="1"/>
    </location>
</feature>
<keyword evidence="3" id="KW-1185">Reference proteome</keyword>
<organism evidence="2 3">
    <name type="scientific">Podarcis lilfordi</name>
    <name type="common">Lilford's wall lizard</name>
    <dbReference type="NCBI Taxonomy" id="74358"/>
    <lineage>
        <taxon>Eukaryota</taxon>
        <taxon>Metazoa</taxon>
        <taxon>Chordata</taxon>
        <taxon>Craniata</taxon>
        <taxon>Vertebrata</taxon>
        <taxon>Euteleostomi</taxon>
        <taxon>Lepidosauria</taxon>
        <taxon>Squamata</taxon>
        <taxon>Bifurcata</taxon>
        <taxon>Unidentata</taxon>
        <taxon>Episquamata</taxon>
        <taxon>Laterata</taxon>
        <taxon>Lacertibaenia</taxon>
        <taxon>Lacertidae</taxon>
        <taxon>Podarcis</taxon>
    </lineage>
</organism>
<accession>A0AA35NZV3</accession>
<reference evidence="2" key="1">
    <citation type="submission" date="2022-12" db="EMBL/GenBank/DDBJ databases">
        <authorList>
            <person name="Alioto T."/>
            <person name="Alioto T."/>
            <person name="Gomez Garrido J."/>
        </authorList>
    </citation>
    <scope>NUCLEOTIDE SEQUENCE</scope>
</reference>
<proteinExistence type="predicted"/>
<feature type="non-terminal residue" evidence="2">
    <location>
        <position position="84"/>
    </location>
</feature>
<evidence type="ECO:0000256" key="1">
    <source>
        <dbReference type="SAM" id="MobiDB-lite"/>
    </source>
</evidence>
<dbReference type="Proteomes" id="UP001178461">
    <property type="component" value="Chromosome 3"/>
</dbReference>
<feature type="region of interest" description="Disordered" evidence="1">
    <location>
        <begin position="60"/>
        <end position="84"/>
    </location>
</feature>
<name>A0AA35NZV3_9SAUR</name>
<evidence type="ECO:0000313" key="3">
    <source>
        <dbReference type="Proteomes" id="UP001178461"/>
    </source>
</evidence>
<evidence type="ECO:0000313" key="2">
    <source>
        <dbReference type="EMBL" id="CAI5769839.1"/>
    </source>
</evidence>
<dbReference type="EMBL" id="OX395128">
    <property type="protein sequence ID" value="CAI5769839.1"/>
    <property type="molecule type" value="Genomic_DNA"/>
</dbReference>
<sequence length="84" mass="9585">TYKSHPCAGLPTEPKQCRSQFTFTHTKQIFSERNTRPPASSQQVWLRFVYTSRAATSRLSEASGSARLVSRQNTKAQRQRNKAQ</sequence>